<sequence length="86" mass="10062">MSRIPNCNQDTTTVYRGYNMLTNDSSNNTRVQRHPLESDIRLENTSSSTFHSCSVKPSRKNIIFHYELPRNSDNLLDRKIPDYLFP</sequence>
<dbReference type="Proteomes" id="UP000053825">
    <property type="component" value="Unassembled WGS sequence"/>
</dbReference>
<evidence type="ECO:0000313" key="1">
    <source>
        <dbReference type="EMBL" id="KOC63861.1"/>
    </source>
</evidence>
<dbReference type="EMBL" id="KQ414685">
    <property type="protein sequence ID" value="KOC63861.1"/>
    <property type="molecule type" value="Genomic_DNA"/>
</dbReference>
<reference evidence="1 2" key="1">
    <citation type="submission" date="2015-07" db="EMBL/GenBank/DDBJ databases">
        <title>The genome of Habropoda laboriosa.</title>
        <authorList>
            <person name="Pan H."/>
            <person name="Kapheim K."/>
        </authorList>
    </citation>
    <scope>NUCLEOTIDE SEQUENCE [LARGE SCALE GENOMIC DNA]</scope>
    <source>
        <strain evidence="1">0110345459</strain>
    </source>
</reference>
<dbReference type="AlphaFoldDB" id="A0A0L7QZ78"/>
<organism evidence="1 2">
    <name type="scientific">Habropoda laboriosa</name>
    <dbReference type="NCBI Taxonomy" id="597456"/>
    <lineage>
        <taxon>Eukaryota</taxon>
        <taxon>Metazoa</taxon>
        <taxon>Ecdysozoa</taxon>
        <taxon>Arthropoda</taxon>
        <taxon>Hexapoda</taxon>
        <taxon>Insecta</taxon>
        <taxon>Pterygota</taxon>
        <taxon>Neoptera</taxon>
        <taxon>Endopterygota</taxon>
        <taxon>Hymenoptera</taxon>
        <taxon>Apocrita</taxon>
        <taxon>Aculeata</taxon>
        <taxon>Apoidea</taxon>
        <taxon>Anthophila</taxon>
        <taxon>Apidae</taxon>
        <taxon>Habropoda</taxon>
    </lineage>
</organism>
<protein>
    <submittedName>
        <fullName evidence="1">Uncharacterized protein</fullName>
    </submittedName>
</protein>
<accession>A0A0L7QZ78</accession>
<keyword evidence="2" id="KW-1185">Reference proteome</keyword>
<proteinExistence type="predicted"/>
<name>A0A0L7QZ78_9HYME</name>
<gene>
    <name evidence="1" type="ORF">WH47_01191</name>
</gene>
<evidence type="ECO:0000313" key="2">
    <source>
        <dbReference type="Proteomes" id="UP000053825"/>
    </source>
</evidence>